<dbReference type="RefSeq" id="WP_206372183.1">
    <property type="nucleotide sequence ID" value="NZ_CAWPTM010000127.1"/>
</dbReference>
<keyword evidence="3" id="KW-1185">Reference proteome</keyword>
<dbReference type="EMBL" id="JAFHLB010000059">
    <property type="protein sequence ID" value="MBN3580602.1"/>
    <property type="molecule type" value="Genomic_DNA"/>
</dbReference>
<name>A0ABS3A9W5_9VIBR</name>
<dbReference type="InterPro" id="IPR036291">
    <property type="entry name" value="NAD(P)-bd_dom_sf"/>
</dbReference>
<evidence type="ECO:0000313" key="3">
    <source>
        <dbReference type="Proteomes" id="UP000779070"/>
    </source>
</evidence>
<feature type="domain" description="NAD(P)-binding" evidence="1">
    <location>
        <begin position="8"/>
        <end position="193"/>
    </location>
</feature>
<evidence type="ECO:0000259" key="1">
    <source>
        <dbReference type="Pfam" id="PF13460"/>
    </source>
</evidence>
<accession>A0ABS3A9W5</accession>
<gene>
    <name evidence="2" type="ORF">JYA62_23605</name>
</gene>
<dbReference type="InterPro" id="IPR016040">
    <property type="entry name" value="NAD(P)-bd_dom"/>
</dbReference>
<protein>
    <submittedName>
        <fullName evidence="2">SDR family oxidoreductase</fullName>
    </submittedName>
</protein>
<dbReference type="InterPro" id="IPR051207">
    <property type="entry name" value="ComplexI_NDUFA9_subunit"/>
</dbReference>
<proteinExistence type="predicted"/>
<organism evidence="2 3">
    <name type="scientific">Vibrio neptunius</name>
    <dbReference type="NCBI Taxonomy" id="170651"/>
    <lineage>
        <taxon>Bacteria</taxon>
        <taxon>Pseudomonadati</taxon>
        <taxon>Pseudomonadota</taxon>
        <taxon>Gammaproteobacteria</taxon>
        <taxon>Vibrionales</taxon>
        <taxon>Vibrionaceae</taxon>
        <taxon>Vibrio</taxon>
    </lineage>
</organism>
<dbReference type="CDD" id="cd05243">
    <property type="entry name" value="SDR_a5"/>
    <property type="match status" value="1"/>
</dbReference>
<reference evidence="2 3" key="1">
    <citation type="submission" date="2021-02" db="EMBL/GenBank/DDBJ databases">
        <title>Draft Genome Sequences of 5 Vibrio neptunius Strains Isolated From of Bivalve Hatcheries.</title>
        <authorList>
            <person name="Galvis F."/>
            <person name="Barja J.L."/>
            <person name="Lemos M.L."/>
            <person name="Balado M."/>
        </authorList>
    </citation>
    <scope>NUCLEOTIDE SEQUENCE [LARGE SCALE GENOMIC DNA]</scope>
    <source>
        <strain evidence="2 3">PP-145.98</strain>
    </source>
</reference>
<sequence length="289" mass="32162">MNTIAVIGATGYLGTFVCKVLEERGFQTRYLVRSKTKLIEAGVSDKSIRQVNVTSPDSLKGQLEGVDCVISCLGITRQKDGLSYMDVDYQANINVLDEAQKAGVKKFIYVSVFRGNEFRDVALCDAKERFVDYLKKSQMQHCVIRPTGFFSDMQDFLDMARTGRVYLFGSGSQKLNPIHGEDLANFIVDAVKKDESNLNVGGPQVFSHVEIAELAFSSLHQKNKTTHLPDAVRKLALWIGKRFLSESKFGPVEFFLTVLGNDMVAPGFGHQTLESHFNRITKGTEGDKS</sequence>
<comment type="caution">
    <text evidence="2">The sequence shown here is derived from an EMBL/GenBank/DDBJ whole genome shotgun (WGS) entry which is preliminary data.</text>
</comment>
<dbReference type="Gene3D" id="3.40.50.720">
    <property type="entry name" value="NAD(P)-binding Rossmann-like Domain"/>
    <property type="match status" value="1"/>
</dbReference>
<dbReference type="PANTHER" id="PTHR12126:SF11">
    <property type="entry name" value="NADH DEHYDROGENASE [UBIQUINONE] 1 ALPHA SUBCOMPLEX SUBUNIT 9, MITOCHONDRIAL"/>
    <property type="match status" value="1"/>
</dbReference>
<dbReference type="SUPFAM" id="SSF51735">
    <property type="entry name" value="NAD(P)-binding Rossmann-fold domains"/>
    <property type="match status" value="1"/>
</dbReference>
<dbReference type="Pfam" id="PF13460">
    <property type="entry name" value="NAD_binding_10"/>
    <property type="match status" value="1"/>
</dbReference>
<dbReference type="Proteomes" id="UP000779070">
    <property type="component" value="Unassembled WGS sequence"/>
</dbReference>
<dbReference type="PANTHER" id="PTHR12126">
    <property type="entry name" value="NADH-UBIQUINONE OXIDOREDUCTASE 39 KDA SUBUNIT-RELATED"/>
    <property type="match status" value="1"/>
</dbReference>
<evidence type="ECO:0000313" key="2">
    <source>
        <dbReference type="EMBL" id="MBN3580602.1"/>
    </source>
</evidence>